<dbReference type="Pfam" id="PF02653">
    <property type="entry name" value="BPD_transp_2"/>
    <property type="match status" value="1"/>
</dbReference>
<dbReference type="AlphaFoldDB" id="A0A9D1G2Z1"/>
<sequence length="376" mass="41054">MNNKTHVPLVHISKRAALPWYKAWAIRAAAIVLALVVCAVVTMVFTGEDPIKIYGAMFKGTFGTSRKTWVSLQNLAILLCISLAVTPAFKMRFWNIGAEGQVLAGSLAVAACMILIGDSVPNWLLIVIMAIAGVAAGAIWAVIPAFFKAKWNTNETLFTLMMNYVATQLVAYFVIIWEVPKGAGKVGIINQDTMAGWLPQIGSNKYLLNVLIVAVITVFMYVYLKYSKHGYEISVVGESEKTARYVGIKVERVIMRTLLLSGAICGVAGLLLVAGTDHTITTTLAGGRGFTAVMVSWLAKFSPVFMVFTSLLLVFLERGASEISTSFGLNNSFCDILSGIILFFIIGSEFFIDYKLNFRHREHEQAPGGKEEKASV</sequence>
<feature type="transmembrane region" description="Helical" evidence="6">
    <location>
        <begin position="158"/>
        <end position="177"/>
    </location>
</feature>
<evidence type="ECO:0000256" key="1">
    <source>
        <dbReference type="ARBA" id="ARBA00004651"/>
    </source>
</evidence>
<evidence type="ECO:0000313" key="7">
    <source>
        <dbReference type="EMBL" id="HIS96560.1"/>
    </source>
</evidence>
<dbReference type="PANTHER" id="PTHR47089">
    <property type="entry name" value="ABC TRANSPORTER, PERMEASE PROTEIN"/>
    <property type="match status" value="1"/>
</dbReference>
<dbReference type="Proteomes" id="UP000886876">
    <property type="component" value="Unassembled WGS sequence"/>
</dbReference>
<dbReference type="PANTHER" id="PTHR47089:SF1">
    <property type="entry name" value="GUANOSINE ABC TRANSPORTER PERMEASE PROTEIN NUPP"/>
    <property type="match status" value="1"/>
</dbReference>
<feature type="transmembrane region" description="Helical" evidence="6">
    <location>
        <begin position="96"/>
        <end position="117"/>
    </location>
</feature>
<dbReference type="EMBL" id="DVJS01000026">
    <property type="protein sequence ID" value="HIS96560.1"/>
    <property type="molecule type" value="Genomic_DNA"/>
</dbReference>
<feature type="transmembrane region" description="Helical" evidence="6">
    <location>
        <begin position="294"/>
        <end position="316"/>
    </location>
</feature>
<accession>A0A9D1G2Z1</accession>
<gene>
    <name evidence="7" type="ORF">IAD42_01140</name>
</gene>
<evidence type="ECO:0000313" key="8">
    <source>
        <dbReference type="Proteomes" id="UP000886876"/>
    </source>
</evidence>
<proteinExistence type="predicted"/>
<keyword evidence="4 6" id="KW-1133">Transmembrane helix</keyword>
<feature type="transmembrane region" description="Helical" evidence="6">
    <location>
        <begin position="69"/>
        <end position="89"/>
    </location>
</feature>
<evidence type="ECO:0000256" key="5">
    <source>
        <dbReference type="ARBA" id="ARBA00023136"/>
    </source>
</evidence>
<comment type="caution">
    <text evidence="7">The sequence shown here is derived from an EMBL/GenBank/DDBJ whole genome shotgun (WGS) entry which is preliminary data.</text>
</comment>
<organism evidence="7 8">
    <name type="scientific">Candidatus Scatomorpha pullistercoris</name>
    <dbReference type="NCBI Taxonomy" id="2840929"/>
    <lineage>
        <taxon>Bacteria</taxon>
        <taxon>Bacillati</taxon>
        <taxon>Bacillota</taxon>
        <taxon>Clostridia</taxon>
        <taxon>Eubacteriales</taxon>
        <taxon>Candidatus Scatomorpha</taxon>
    </lineage>
</organism>
<feature type="transmembrane region" description="Helical" evidence="6">
    <location>
        <begin position="123"/>
        <end position="146"/>
    </location>
</feature>
<protein>
    <submittedName>
        <fullName evidence="7">ABC transporter permease</fullName>
    </submittedName>
</protein>
<dbReference type="CDD" id="cd06580">
    <property type="entry name" value="TM_PBP1_transp_TpRbsC_like"/>
    <property type="match status" value="1"/>
</dbReference>
<feature type="transmembrane region" description="Helical" evidence="6">
    <location>
        <begin position="24"/>
        <end position="45"/>
    </location>
</feature>
<feature type="transmembrane region" description="Helical" evidence="6">
    <location>
        <begin position="328"/>
        <end position="352"/>
    </location>
</feature>
<dbReference type="GO" id="GO:0005886">
    <property type="term" value="C:plasma membrane"/>
    <property type="evidence" value="ECO:0007669"/>
    <property type="project" value="UniProtKB-SubCell"/>
</dbReference>
<keyword evidence="2" id="KW-1003">Cell membrane</keyword>
<feature type="transmembrane region" description="Helical" evidence="6">
    <location>
        <begin position="253"/>
        <end position="274"/>
    </location>
</feature>
<evidence type="ECO:0000256" key="6">
    <source>
        <dbReference type="SAM" id="Phobius"/>
    </source>
</evidence>
<reference evidence="7" key="2">
    <citation type="journal article" date="2021" name="PeerJ">
        <title>Extensive microbial diversity within the chicken gut microbiome revealed by metagenomics and culture.</title>
        <authorList>
            <person name="Gilroy R."/>
            <person name="Ravi A."/>
            <person name="Getino M."/>
            <person name="Pursley I."/>
            <person name="Horton D.L."/>
            <person name="Alikhan N.F."/>
            <person name="Baker D."/>
            <person name="Gharbi K."/>
            <person name="Hall N."/>
            <person name="Watson M."/>
            <person name="Adriaenssens E.M."/>
            <person name="Foster-Nyarko E."/>
            <person name="Jarju S."/>
            <person name="Secka A."/>
            <person name="Antonio M."/>
            <person name="Oren A."/>
            <person name="Chaudhuri R.R."/>
            <person name="La Ragione R."/>
            <person name="Hildebrand F."/>
            <person name="Pallen M.J."/>
        </authorList>
    </citation>
    <scope>NUCLEOTIDE SEQUENCE</scope>
    <source>
        <strain evidence="7">ChiHecec3B27-6122</strain>
    </source>
</reference>
<evidence type="ECO:0000256" key="2">
    <source>
        <dbReference type="ARBA" id="ARBA00022475"/>
    </source>
</evidence>
<keyword evidence="5 6" id="KW-0472">Membrane</keyword>
<comment type="subcellular location">
    <subcellularLocation>
        <location evidence="1">Cell membrane</location>
        <topology evidence="1">Multi-pass membrane protein</topology>
    </subcellularLocation>
</comment>
<name>A0A9D1G2Z1_9FIRM</name>
<feature type="transmembrane region" description="Helical" evidence="6">
    <location>
        <begin position="206"/>
        <end position="224"/>
    </location>
</feature>
<keyword evidence="3 6" id="KW-0812">Transmembrane</keyword>
<dbReference type="GO" id="GO:0022857">
    <property type="term" value="F:transmembrane transporter activity"/>
    <property type="evidence" value="ECO:0007669"/>
    <property type="project" value="InterPro"/>
</dbReference>
<evidence type="ECO:0000256" key="4">
    <source>
        <dbReference type="ARBA" id="ARBA00022989"/>
    </source>
</evidence>
<reference evidence="7" key="1">
    <citation type="submission" date="2020-10" db="EMBL/GenBank/DDBJ databases">
        <authorList>
            <person name="Gilroy R."/>
        </authorList>
    </citation>
    <scope>NUCLEOTIDE SEQUENCE</scope>
    <source>
        <strain evidence="7">ChiHecec3B27-6122</strain>
    </source>
</reference>
<evidence type="ECO:0000256" key="3">
    <source>
        <dbReference type="ARBA" id="ARBA00022692"/>
    </source>
</evidence>
<dbReference type="InterPro" id="IPR001851">
    <property type="entry name" value="ABC_transp_permease"/>
</dbReference>